<proteinExistence type="predicted"/>
<accession>A0A917JS70</accession>
<dbReference type="SUPFAM" id="SSF53756">
    <property type="entry name" value="UDP-Glycosyltransferase/glycogen phosphorylase"/>
    <property type="match status" value="1"/>
</dbReference>
<dbReference type="EMBL" id="BMPZ01000004">
    <property type="protein sequence ID" value="GGI81225.1"/>
    <property type="molecule type" value="Genomic_DNA"/>
</dbReference>
<dbReference type="AlphaFoldDB" id="A0A917JS70"/>
<comment type="caution">
    <text evidence="1">The sequence shown here is derived from an EMBL/GenBank/DDBJ whole genome shotgun (WGS) entry which is preliminary data.</text>
</comment>
<evidence type="ECO:0000313" key="1">
    <source>
        <dbReference type="EMBL" id="GGI81225.1"/>
    </source>
</evidence>
<keyword evidence="2" id="KW-1185">Reference proteome</keyword>
<gene>
    <name evidence="1" type="ORF">GCM10009332_18210</name>
</gene>
<reference evidence="1" key="2">
    <citation type="submission" date="2020-09" db="EMBL/GenBank/DDBJ databases">
        <authorList>
            <person name="Sun Q."/>
            <person name="Ohkuma M."/>
        </authorList>
    </citation>
    <scope>NUCLEOTIDE SEQUENCE</scope>
    <source>
        <strain evidence="1">JCM 30804</strain>
    </source>
</reference>
<name>A0A917JS70_9GAMM</name>
<dbReference type="Proteomes" id="UP000613743">
    <property type="component" value="Unassembled WGS sequence"/>
</dbReference>
<protein>
    <submittedName>
        <fullName evidence="1">Uncharacterized protein</fullName>
    </submittedName>
</protein>
<sequence length="348" mass="38902">MFIPVSSKEGIGEYMRSRIFADEVARAWPDAQIHFVLNELAPYAHSCPYITHLLNDTPTKKVAEVNQLMTDLKPDVVIFDASGRQSQLQHASQLGAKVIFISQHKRKRSRGMKFSRAKYTDLHWVAQPEFAIQPITRWERWKLKVMDKPEPIAIGPVFTNPCQRRKRELLEQYALEENRFYIFNSGSGGHCVDGHYAADVFSQAAQLTYQRTGVKCLMLFGPNYPNPMPELDGVTSIKQMDNTDFISLLSASKSAILSGGDTLLQALALRQLTIAVPVSKDQPARIKACERQKAVISCACNVAAIVKAIEQVEQQDVSTQINQGLQALPSMNGLAIGMQQLEQLFPQA</sequence>
<dbReference type="RefSeq" id="WP_229779807.1">
    <property type="nucleotide sequence ID" value="NZ_BMPZ01000004.1"/>
</dbReference>
<reference evidence="1" key="1">
    <citation type="journal article" date="2014" name="Int. J. Syst. Evol. Microbiol.">
        <title>Complete genome sequence of Corynebacterium casei LMG S-19264T (=DSM 44701T), isolated from a smear-ripened cheese.</title>
        <authorList>
            <consortium name="US DOE Joint Genome Institute (JGI-PGF)"/>
            <person name="Walter F."/>
            <person name="Albersmeier A."/>
            <person name="Kalinowski J."/>
            <person name="Ruckert C."/>
        </authorList>
    </citation>
    <scope>NUCLEOTIDE SEQUENCE</scope>
    <source>
        <strain evidence="1">JCM 30804</strain>
    </source>
</reference>
<evidence type="ECO:0000313" key="2">
    <source>
        <dbReference type="Proteomes" id="UP000613743"/>
    </source>
</evidence>
<organism evidence="1 2">
    <name type="scientific">Shewanella gelidii</name>
    <dbReference type="NCBI Taxonomy" id="1642821"/>
    <lineage>
        <taxon>Bacteria</taxon>
        <taxon>Pseudomonadati</taxon>
        <taxon>Pseudomonadota</taxon>
        <taxon>Gammaproteobacteria</taxon>
        <taxon>Alteromonadales</taxon>
        <taxon>Shewanellaceae</taxon>
        <taxon>Shewanella</taxon>
    </lineage>
</organism>